<comment type="caution">
    <text evidence="3">The sequence shown here is derived from an EMBL/GenBank/DDBJ whole genome shotgun (WGS) entry which is preliminary data.</text>
</comment>
<evidence type="ECO:0000259" key="2">
    <source>
        <dbReference type="Pfam" id="PF03551"/>
    </source>
</evidence>
<dbReference type="InterPro" id="IPR005149">
    <property type="entry name" value="Tscrpt_reg_PadR_N"/>
</dbReference>
<dbReference type="PANTHER" id="PTHR33169:SF14">
    <property type="entry name" value="TRANSCRIPTIONAL REGULATOR RV3488"/>
    <property type="match status" value="1"/>
</dbReference>
<dbReference type="Proteomes" id="UP000316096">
    <property type="component" value="Unassembled WGS sequence"/>
</dbReference>
<keyword evidence="4" id="KW-1185">Reference proteome</keyword>
<accession>A0A543CK25</accession>
<feature type="region of interest" description="Disordered" evidence="1">
    <location>
        <begin position="85"/>
        <end position="114"/>
    </location>
</feature>
<dbReference type="SUPFAM" id="SSF46785">
    <property type="entry name" value="Winged helix' DNA-binding domain"/>
    <property type="match status" value="1"/>
</dbReference>
<dbReference type="PANTHER" id="PTHR33169">
    <property type="entry name" value="PADR-FAMILY TRANSCRIPTIONAL REGULATOR"/>
    <property type="match status" value="1"/>
</dbReference>
<sequence length="114" mass="13139">MDGPRMTLQTQRVLRAALQEPAREWYGLQMCDVTGLPSGTVYPIISRLERHGWIESRWEDPAEHITEGRPRRRYYRLTGDGADRARTALARVDQARRPSARLPWSEPPRPEGTS</sequence>
<dbReference type="InterPro" id="IPR052509">
    <property type="entry name" value="Metal_resp_DNA-bind_regulator"/>
</dbReference>
<dbReference type="InterPro" id="IPR036390">
    <property type="entry name" value="WH_DNA-bd_sf"/>
</dbReference>
<protein>
    <submittedName>
        <fullName evidence="3">PadR family transcriptional regulator</fullName>
    </submittedName>
</protein>
<organism evidence="3 4">
    <name type="scientific">Actinoallomurus bryophytorum</name>
    <dbReference type="NCBI Taxonomy" id="1490222"/>
    <lineage>
        <taxon>Bacteria</taxon>
        <taxon>Bacillati</taxon>
        <taxon>Actinomycetota</taxon>
        <taxon>Actinomycetes</taxon>
        <taxon>Streptosporangiales</taxon>
        <taxon>Thermomonosporaceae</taxon>
        <taxon>Actinoallomurus</taxon>
    </lineage>
</organism>
<proteinExistence type="predicted"/>
<gene>
    <name evidence="3" type="ORF">FB559_3046</name>
</gene>
<evidence type="ECO:0000313" key="4">
    <source>
        <dbReference type="Proteomes" id="UP000316096"/>
    </source>
</evidence>
<dbReference type="InterPro" id="IPR036388">
    <property type="entry name" value="WH-like_DNA-bd_sf"/>
</dbReference>
<reference evidence="3 4" key="1">
    <citation type="submission" date="2019-06" db="EMBL/GenBank/DDBJ databases">
        <title>Sequencing the genomes of 1000 actinobacteria strains.</title>
        <authorList>
            <person name="Klenk H.-P."/>
        </authorList>
    </citation>
    <scope>NUCLEOTIDE SEQUENCE [LARGE SCALE GENOMIC DNA]</scope>
    <source>
        <strain evidence="3 4">DSM 102200</strain>
    </source>
</reference>
<evidence type="ECO:0000313" key="3">
    <source>
        <dbReference type="EMBL" id="TQL97458.1"/>
    </source>
</evidence>
<dbReference type="Gene3D" id="1.10.10.10">
    <property type="entry name" value="Winged helix-like DNA-binding domain superfamily/Winged helix DNA-binding domain"/>
    <property type="match status" value="1"/>
</dbReference>
<feature type="domain" description="Transcription regulator PadR N-terminal" evidence="2">
    <location>
        <begin position="36"/>
        <end position="84"/>
    </location>
</feature>
<evidence type="ECO:0000256" key="1">
    <source>
        <dbReference type="SAM" id="MobiDB-lite"/>
    </source>
</evidence>
<dbReference type="AlphaFoldDB" id="A0A543CK25"/>
<name>A0A543CK25_9ACTN</name>
<dbReference type="Pfam" id="PF03551">
    <property type="entry name" value="PadR"/>
    <property type="match status" value="1"/>
</dbReference>
<dbReference type="EMBL" id="VFOZ01000001">
    <property type="protein sequence ID" value="TQL97458.1"/>
    <property type="molecule type" value="Genomic_DNA"/>
</dbReference>